<proteinExistence type="predicted"/>
<dbReference type="RefSeq" id="WP_169656552.1">
    <property type="nucleotide sequence ID" value="NZ_JABANE010000021.1"/>
</dbReference>
<comment type="caution">
    <text evidence="7">The sequence shown here is derived from an EMBL/GenBank/DDBJ whole genome shotgun (WGS) entry which is preliminary data.</text>
</comment>
<accession>A0A7X9P3B5</accession>
<dbReference type="PANTHER" id="PTHR39087:SF2">
    <property type="entry name" value="UPF0104 MEMBRANE PROTEIN MJ1595"/>
    <property type="match status" value="1"/>
</dbReference>
<evidence type="ECO:0000256" key="2">
    <source>
        <dbReference type="ARBA" id="ARBA00022475"/>
    </source>
</evidence>
<evidence type="ECO:0000256" key="6">
    <source>
        <dbReference type="SAM" id="Phobius"/>
    </source>
</evidence>
<keyword evidence="8" id="KW-1185">Reference proteome</keyword>
<comment type="subcellular location">
    <subcellularLocation>
        <location evidence="1">Cell membrane</location>
        <topology evidence="1">Multi-pass membrane protein</topology>
    </subcellularLocation>
</comment>
<evidence type="ECO:0000313" key="8">
    <source>
        <dbReference type="Proteomes" id="UP000576082"/>
    </source>
</evidence>
<evidence type="ECO:0000256" key="3">
    <source>
        <dbReference type="ARBA" id="ARBA00022692"/>
    </source>
</evidence>
<feature type="transmembrane region" description="Helical" evidence="6">
    <location>
        <begin position="193"/>
        <end position="219"/>
    </location>
</feature>
<reference evidence="7 8" key="1">
    <citation type="submission" date="2020-04" db="EMBL/GenBank/DDBJ databases">
        <title>Flammeovirga sp. SR4, a novel species isolated from seawater.</title>
        <authorList>
            <person name="Wang X."/>
        </authorList>
    </citation>
    <scope>NUCLEOTIDE SEQUENCE [LARGE SCALE GENOMIC DNA]</scope>
    <source>
        <strain evidence="7 8">ATCC 23126</strain>
    </source>
</reference>
<feature type="transmembrane region" description="Helical" evidence="6">
    <location>
        <begin position="118"/>
        <end position="142"/>
    </location>
</feature>
<evidence type="ECO:0000256" key="1">
    <source>
        <dbReference type="ARBA" id="ARBA00004651"/>
    </source>
</evidence>
<keyword evidence="5 6" id="KW-0472">Membrane</keyword>
<dbReference type="GO" id="GO:0005886">
    <property type="term" value="C:plasma membrane"/>
    <property type="evidence" value="ECO:0007669"/>
    <property type="project" value="UniProtKB-SubCell"/>
</dbReference>
<dbReference type="Proteomes" id="UP000576082">
    <property type="component" value="Unassembled WGS sequence"/>
</dbReference>
<evidence type="ECO:0000256" key="4">
    <source>
        <dbReference type="ARBA" id="ARBA00022989"/>
    </source>
</evidence>
<gene>
    <name evidence="7" type="ORF">HHU12_09750</name>
</gene>
<dbReference type="AlphaFoldDB" id="A0A7X9P3B5"/>
<dbReference type="InterPro" id="IPR022791">
    <property type="entry name" value="L-PG_synthase/AglD"/>
</dbReference>
<keyword evidence="2" id="KW-1003">Cell membrane</keyword>
<feature type="transmembrane region" description="Helical" evidence="6">
    <location>
        <begin position="154"/>
        <end position="173"/>
    </location>
</feature>
<dbReference type="EMBL" id="JABANE010000021">
    <property type="protein sequence ID" value="NME68242.1"/>
    <property type="molecule type" value="Genomic_DNA"/>
</dbReference>
<organism evidence="7 8">
    <name type="scientific">Flammeovirga aprica JL-4</name>
    <dbReference type="NCBI Taxonomy" id="694437"/>
    <lineage>
        <taxon>Bacteria</taxon>
        <taxon>Pseudomonadati</taxon>
        <taxon>Bacteroidota</taxon>
        <taxon>Cytophagia</taxon>
        <taxon>Cytophagales</taxon>
        <taxon>Flammeovirgaceae</taxon>
        <taxon>Flammeovirga</taxon>
    </lineage>
</organism>
<evidence type="ECO:0000256" key="5">
    <source>
        <dbReference type="ARBA" id="ARBA00023136"/>
    </source>
</evidence>
<evidence type="ECO:0000313" key="7">
    <source>
        <dbReference type="EMBL" id="NME68242.1"/>
    </source>
</evidence>
<dbReference type="Pfam" id="PF03706">
    <property type="entry name" value="LPG_synthase_TM"/>
    <property type="match status" value="1"/>
</dbReference>
<feature type="transmembrane region" description="Helical" evidence="6">
    <location>
        <begin position="231"/>
        <end position="257"/>
    </location>
</feature>
<feature type="transmembrane region" description="Helical" evidence="6">
    <location>
        <begin position="277"/>
        <end position="298"/>
    </location>
</feature>
<name>A0A7X9P3B5_9BACT</name>
<feature type="transmembrane region" description="Helical" evidence="6">
    <location>
        <begin position="12"/>
        <end position="31"/>
    </location>
</feature>
<dbReference type="PANTHER" id="PTHR39087">
    <property type="entry name" value="UPF0104 MEMBRANE PROTEIN MJ1595"/>
    <property type="match status" value="1"/>
</dbReference>
<feature type="transmembrane region" description="Helical" evidence="6">
    <location>
        <begin position="37"/>
        <end position="58"/>
    </location>
</feature>
<feature type="transmembrane region" description="Helical" evidence="6">
    <location>
        <begin position="70"/>
        <end position="92"/>
    </location>
</feature>
<keyword evidence="3 6" id="KW-0812">Transmembrane</keyword>
<protein>
    <submittedName>
        <fullName evidence="7">Flippase-like domain-containing protein</fullName>
    </submittedName>
</protein>
<sequence length="302" mass="34282">MVAKYQKVLSYSLKGLAVLFAIYALYQFYFYSPWEKVSIQSPFFLVVAFALMPLNWLLESKRWQILLKPLFNISLLNALLGVLSGLGASFLAGKTVGSALGRYWAIPKSVDRQQSVGALFISQLTQGVHTFWIGIPCTLWFLRNHIIQFQNTSIFIGCFVIVVPLVLFLIKKLSENEKAIHFFQRYFLLLKEYTITLLASTLTLGFIRYCVFTLQFVLIIRSIDPSIPFQLLLLIVPVIFLIKTISPNLGGFLDLGIRELSTLYIFEYLGLDPNTALVSALIIWGINILLPSVIGLSIRWKL</sequence>
<keyword evidence="4 6" id="KW-1133">Transmembrane helix</keyword>